<proteinExistence type="predicted"/>
<accession>A0ABY8KLR0</accession>
<keyword evidence="2" id="KW-1185">Reference proteome</keyword>
<sequence>MQIQTLHTSYYLPTKDNQPIQTQNLLDLMRHVGGREEEDEKKNKSKIEVRYENGYVRQYLVKPTGQRVLLMETKQSLDMRESTNLQDLLSQPFKKKTSDPILSILNAKNNISKYKDGI</sequence>
<gene>
    <name evidence="1" type="ORF">QBO96_23160</name>
</gene>
<evidence type="ECO:0000313" key="2">
    <source>
        <dbReference type="Proteomes" id="UP001244564"/>
    </source>
</evidence>
<dbReference type="EMBL" id="CP122283">
    <property type="protein sequence ID" value="WGF38580.1"/>
    <property type="molecule type" value="Genomic_DNA"/>
</dbReference>
<reference evidence="1 2" key="1">
    <citation type="submission" date="2023-04" db="EMBL/GenBank/DDBJ databases">
        <title>Genomic of Lysinibacillus capsici TSBLM.</title>
        <authorList>
            <person name="Hu X.S."/>
            <person name="Yu C.H."/>
        </authorList>
    </citation>
    <scope>NUCLEOTIDE SEQUENCE [LARGE SCALE GENOMIC DNA]</scope>
    <source>
        <strain evidence="1 2">TSBLM</strain>
    </source>
</reference>
<dbReference type="Proteomes" id="UP001244564">
    <property type="component" value="Chromosome"/>
</dbReference>
<evidence type="ECO:0000313" key="1">
    <source>
        <dbReference type="EMBL" id="WGF38580.1"/>
    </source>
</evidence>
<organism evidence="1 2">
    <name type="scientific">Lysinibacillus capsici</name>
    <dbReference type="NCBI Taxonomy" id="2115968"/>
    <lineage>
        <taxon>Bacteria</taxon>
        <taxon>Bacillati</taxon>
        <taxon>Bacillota</taxon>
        <taxon>Bacilli</taxon>
        <taxon>Bacillales</taxon>
        <taxon>Bacillaceae</taxon>
        <taxon>Lysinibacillus</taxon>
    </lineage>
</organism>
<protein>
    <submittedName>
        <fullName evidence="1">Uncharacterized protein</fullName>
    </submittedName>
</protein>
<dbReference type="RefSeq" id="WP_066037706.1">
    <property type="nucleotide sequence ID" value="NZ_CP122283.1"/>
</dbReference>
<name>A0ABY8KLR0_9BACI</name>